<dbReference type="InterPro" id="IPR014440">
    <property type="entry name" value="HCCAis_GSTk"/>
</dbReference>
<evidence type="ECO:0000313" key="5">
    <source>
        <dbReference type="Proteomes" id="UP000051660"/>
    </source>
</evidence>
<dbReference type="InterPro" id="IPR051924">
    <property type="entry name" value="GST_Kappa/NadH"/>
</dbReference>
<comment type="caution">
    <text evidence="4">The sequence shown here is derived from an EMBL/GenBank/DDBJ whole genome shotgun (WGS) entry which is preliminary data.</text>
</comment>
<dbReference type="InterPro" id="IPR001853">
    <property type="entry name" value="DSBA-like_thioredoxin_dom"/>
</dbReference>
<reference evidence="4 5" key="1">
    <citation type="submission" date="2014-03" db="EMBL/GenBank/DDBJ databases">
        <title>Bradyrhizobium valentinum sp. nov., isolated from effective nodules of Lupinus mariae-josephae, a lupine endemic of basic-lime soils in Eastern Spain.</title>
        <authorList>
            <person name="Duran D."/>
            <person name="Rey L."/>
            <person name="Navarro A."/>
            <person name="Busquets A."/>
            <person name="Imperial J."/>
            <person name="Ruiz-Argueso T."/>
        </authorList>
    </citation>
    <scope>NUCLEOTIDE SEQUENCE [LARGE SCALE GENOMIC DNA]</scope>
    <source>
        <strain evidence="4 5">CCBAU 23086</strain>
    </source>
</reference>
<dbReference type="OrthoDB" id="5244108at2"/>
<dbReference type="PANTHER" id="PTHR42943:SF2">
    <property type="entry name" value="GLUTATHIONE S-TRANSFERASE KAPPA 1"/>
    <property type="match status" value="1"/>
</dbReference>
<name>A0A0R3ME66_9BRAD</name>
<dbReference type="GO" id="GO:0004602">
    <property type="term" value="F:glutathione peroxidase activity"/>
    <property type="evidence" value="ECO:0007669"/>
    <property type="project" value="TreeGrafter"/>
</dbReference>
<keyword evidence="1" id="KW-0413">Isomerase</keyword>
<gene>
    <name evidence="4" type="ORF">CQ14_24915</name>
</gene>
<dbReference type="Gene3D" id="3.40.30.10">
    <property type="entry name" value="Glutaredoxin"/>
    <property type="match status" value="1"/>
</dbReference>
<dbReference type="SUPFAM" id="SSF52833">
    <property type="entry name" value="Thioredoxin-like"/>
    <property type="match status" value="1"/>
</dbReference>
<dbReference type="GO" id="GO:0004364">
    <property type="term" value="F:glutathione transferase activity"/>
    <property type="evidence" value="ECO:0007669"/>
    <property type="project" value="TreeGrafter"/>
</dbReference>
<evidence type="ECO:0000256" key="2">
    <source>
        <dbReference type="PIRSR" id="PIRSR006386-1"/>
    </source>
</evidence>
<dbReference type="Proteomes" id="UP000051660">
    <property type="component" value="Unassembled WGS sequence"/>
</dbReference>
<evidence type="ECO:0000259" key="3">
    <source>
        <dbReference type="Pfam" id="PF01323"/>
    </source>
</evidence>
<comment type="catalytic activity">
    <reaction evidence="1">
        <text>2-hydroxychromene-2-carboxylate = (3E)-4-(2-hydroxyphenyl)-2-oxobut-3-enoate</text>
        <dbReference type="Rhea" id="RHEA:27401"/>
        <dbReference type="ChEBI" id="CHEBI:59350"/>
        <dbReference type="ChEBI" id="CHEBI:59353"/>
        <dbReference type="EC" id="5.99.1.4"/>
    </reaction>
</comment>
<dbReference type="GO" id="GO:0018845">
    <property type="term" value="F:2-hydroxychromene-2-carboxylate isomerase activity"/>
    <property type="evidence" value="ECO:0007669"/>
    <property type="project" value="UniProtKB-UniRule"/>
</dbReference>
<feature type="domain" description="DSBA-like thioredoxin" evidence="3">
    <location>
        <begin position="28"/>
        <end position="221"/>
    </location>
</feature>
<dbReference type="EC" id="5.99.1.4" evidence="1"/>
<evidence type="ECO:0000313" key="4">
    <source>
        <dbReference type="EMBL" id="KRR18172.1"/>
    </source>
</evidence>
<protein>
    <recommendedName>
        <fullName evidence="1">2-hydroxychromene-2-carboxylate isomerase</fullName>
        <ecNumber evidence="1">5.99.1.4</ecNumber>
    </recommendedName>
</protein>
<organism evidence="4 5">
    <name type="scientific">Bradyrhizobium lablabi</name>
    <dbReference type="NCBI Taxonomy" id="722472"/>
    <lineage>
        <taxon>Bacteria</taxon>
        <taxon>Pseudomonadati</taxon>
        <taxon>Pseudomonadota</taxon>
        <taxon>Alphaproteobacteria</taxon>
        <taxon>Hyphomicrobiales</taxon>
        <taxon>Nitrobacteraceae</taxon>
        <taxon>Bradyrhizobium</taxon>
    </lineage>
</organism>
<comment type="similarity">
    <text evidence="1">Belongs to the GST superfamily. NadH family.</text>
</comment>
<dbReference type="PANTHER" id="PTHR42943">
    <property type="entry name" value="GLUTATHIONE S-TRANSFERASE KAPPA"/>
    <property type="match status" value="1"/>
</dbReference>
<proteinExistence type="inferred from homology"/>
<evidence type="ECO:0000256" key="1">
    <source>
        <dbReference type="PIRNR" id="PIRNR006386"/>
    </source>
</evidence>
<accession>A0A0R3ME66</accession>
<dbReference type="AlphaFoldDB" id="A0A0R3ME66"/>
<dbReference type="GO" id="GO:0006749">
    <property type="term" value="P:glutathione metabolic process"/>
    <property type="evidence" value="ECO:0007669"/>
    <property type="project" value="TreeGrafter"/>
</dbReference>
<dbReference type="EMBL" id="LLYB01000109">
    <property type="protein sequence ID" value="KRR18172.1"/>
    <property type="molecule type" value="Genomic_DNA"/>
</dbReference>
<sequence length="231" mass="26221">MLRLSFDEYRSIVGCGTRNIVAMTAPMDIYYDFRSPYAYLAWWRVRREQAFSSWKWRWKPVSIDVLLNLHAGREPLAPYVDPLPPPKRKHFLADIRRSANFFGAPLSPPHQPRPDPAPALCIALRLAQGGIAHDRFIDMAFEAMWQHRSDIGTREVLAKCLTSAALEETVIESAVSPKARSELVTQSMQAYEAGIFGVPSFVARGEIFFGADRLDMLAWRLDPTNRTAKTL</sequence>
<dbReference type="Pfam" id="PF01323">
    <property type="entry name" value="DSBA"/>
    <property type="match status" value="1"/>
</dbReference>
<dbReference type="PIRSF" id="PIRSF006386">
    <property type="entry name" value="HCCAis_GSTk"/>
    <property type="match status" value="1"/>
</dbReference>
<feature type="active site" description="Nucleophile" evidence="2">
    <location>
        <position position="35"/>
    </location>
</feature>
<dbReference type="InterPro" id="IPR036249">
    <property type="entry name" value="Thioredoxin-like_sf"/>
</dbReference>